<keyword evidence="3" id="KW-1185">Reference proteome</keyword>
<name>A0A150GT23_GONPE</name>
<reference evidence="3" key="1">
    <citation type="journal article" date="2016" name="Nat. Commun.">
        <title>The Gonium pectorale genome demonstrates co-option of cell cycle regulation during the evolution of multicellularity.</title>
        <authorList>
            <person name="Hanschen E.R."/>
            <person name="Marriage T.N."/>
            <person name="Ferris P.J."/>
            <person name="Hamaji T."/>
            <person name="Toyoda A."/>
            <person name="Fujiyama A."/>
            <person name="Neme R."/>
            <person name="Noguchi H."/>
            <person name="Minakuchi Y."/>
            <person name="Suzuki M."/>
            <person name="Kawai-Toyooka H."/>
            <person name="Smith D.R."/>
            <person name="Sparks H."/>
            <person name="Anderson J."/>
            <person name="Bakaric R."/>
            <person name="Luria V."/>
            <person name="Karger A."/>
            <person name="Kirschner M.W."/>
            <person name="Durand P.M."/>
            <person name="Michod R.E."/>
            <person name="Nozaki H."/>
            <person name="Olson B.J."/>
        </authorList>
    </citation>
    <scope>NUCLEOTIDE SEQUENCE [LARGE SCALE GENOMIC DNA]</scope>
    <source>
        <strain evidence="3">NIES-2863</strain>
    </source>
</reference>
<sequence length="338" mass="38071">MGTSFANIEEKFAWKTDWNQSYVQDRYLNARKARVELEGNIGKLVGSLREKGVLTPATSVQDLPVVSFMLQYFKRPRVVSLFVNMLQVCNKLVQSEFLVNVDSPQEGQAWADLSWNTSGFVVPVMSYNVHELRGYNRLAGMARGKILVFLQDDDLVEPSDCSWLPRLVAQFEAMPQLAMVGMNKLQLSHGEGNDLSAHNFLDPSTGECGIWSDWELSIRFWTAGWHVAYMPIIQKAPGDPGTPGGTHKPETGVRCWGRQQGLSSSVYMGRWGAGWGSGPGKFLEKLENHVRLTNLRLLKRTNPDGPCPFRKGCEPEGDPPLPERYTDYRREDKPMVYA</sequence>
<dbReference type="InterPro" id="IPR029044">
    <property type="entry name" value="Nucleotide-diphossugar_trans"/>
</dbReference>
<accession>A0A150GT23</accession>
<evidence type="ECO:0000313" key="2">
    <source>
        <dbReference type="EMBL" id="KXZ52872.1"/>
    </source>
</evidence>
<dbReference type="PANTHER" id="PTHR22916">
    <property type="entry name" value="GLYCOSYLTRANSFERASE"/>
    <property type="match status" value="1"/>
</dbReference>
<dbReference type="AlphaFoldDB" id="A0A150GT23"/>
<comment type="caution">
    <text evidence="2">The sequence shown here is derived from an EMBL/GenBank/DDBJ whole genome shotgun (WGS) entry which is preliminary data.</text>
</comment>
<evidence type="ECO:0000256" key="1">
    <source>
        <dbReference type="SAM" id="MobiDB-lite"/>
    </source>
</evidence>
<dbReference type="OrthoDB" id="523921at2759"/>
<dbReference type="Proteomes" id="UP000075714">
    <property type="component" value="Unassembled WGS sequence"/>
</dbReference>
<proteinExistence type="predicted"/>
<organism evidence="2 3">
    <name type="scientific">Gonium pectorale</name>
    <name type="common">Green alga</name>
    <dbReference type="NCBI Taxonomy" id="33097"/>
    <lineage>
        <taxon>Eukaryota</taxon>
        <taxon>Viridiplantae</taxon>
        <taxon>Chlorophyta</taxon>
        <taxon>core chlorophytes</taxon>
        <taxon>Chlorophyceae</taxon>
        <taxon>CS clade</taxon>
        <taxon>Chlamydomonadales</taxon>
        <taxon>Volvocaceae</taxon>
        <taxon>Gonium</taxon>
    </lineage>
</organism>
<gene>
    <name evidence="2" type="ORF">GPECTOR_8g253</name>
</gene>
<dbReference type="EMBL" id="LSYV01000009">
    <property type="protein sequence ID" value="KXZ52872.1"/>
    <property type="molecule type" value="Genomic_DNA"/>
</dbReference>
<dbReference type="PANTHER" id="PTHR22916:SF3">
    <property type="entry name" value="UDP-GLCNAC:BETAGAL BETA-1,3-N-ACETYLGLUCOSAMINYLTRANSFERASE-LIKE PROTEIN 1"/>
    <property type="match status" value="1"/>
</dbReference>
<feature type="region of interest" description="Disordered" evidence="1">
    <location>
        <begin position="308"/>
        <end position="338"/>
    </location>
</feature>
<dbReference type="GO" id="GO:0016757">
    <property type="term" value="F:glycosyltransferase activity"/>
    <property type="evidence" value="ECO:0007669"/>
    <property type="project" value="UniProtKB-ARBA"/>
</dbReference>
<protein>
    <recommendedName>
        <fullName evidence="4">Glycosyltransferase 2-like domain-containing protein</fullName>
    </recommendedName>
</protein>
<evidence type="ECO:0000313" key="3">
    <source>
        <dbReference type="Proteomes" id="UP000075714"/>
    </source>
</evidence>
<dbReference type="Gene3D" id="3.90.550.10">
    <property type="entry name" value="Spore Coat Polysaccharide Biosynthesis Protein SpsA, Chain A"/>
    <property type="match status" value="1"/>
</dbReference>
<dbReference type="SUPFAM" id="SSF53448">
    <property type="entry name" value="Nucleotide-diphospho-sugar transferases"/>
    <property type="match status" value="1"/>
</dbReference>
<feature type="compositionally biased region" description="Basic and acidic residues" evidence="1">
    <location>
        <begin position="324"/>
        <end position="338"/>
    </location>
</feature>
<evidence type="ECO:0008006" key="4">
    <source>
        <dbReference type="Google" id="ProtNLM"/>
    </source>
</evidence>